<protein>
    <submittedName>
        <fullName evidence="1">Uncharacterized protein</fullName>
    </submittedName>
</protein>
<organism evidence="1 2">
    <name type="scientific">Armillaria luteobubalina</name>
    <dbReference type="NCBI Taxonomy" id="153913"/>
    <lineage>
        <taxon>Eukaryota</taxon>
        <taxon>Fungi</taxon>
        <taxon>Dikarya</taxon>
        <taxon>Basidiomycota</taxon>
        <taxon>Agaricomycotina</taxon>
        <taxon>Agaricomycetes</taxon>
        <taxon>Agaricomycetidae</taxon>
        <taxon>Agaricales</taxon>
        <taxon>Marasmiineae</taxon>
        <taxon>Physalacriaceae</taxon>
        <taxon>Armillaria</taxon>
    </lineage>
</organism>
<reference evidence="1" key="1">
    <citation type="submission" date="2023-06" db="EMBL/GenBank/DDBJ databases">
        <authorList>
            <consortium name="Lawrence Berkeley National Laboratory"/>
            <person name="Ahrendt S."/>
            <person name="Sahu N."/>
            <person name="Indic B."/>
            <person name="Wong-Bajracharya J."/>
            <person name="Merenyi Z."/>
            <person name="Ke H.-M."/>
            <person name="Monk M."/>
            <person name="Kocsube S."/>
            <person name="Drula E."/>
            <person name="Lipzen A."/>
            <person name="Balint B."/>
            <person name="Henrissat B."/>
            <person name="Andreopoulos B."/>
            <person name="Martin F.M."/>
            <person name="Harder C.B."/>
            <person name="Rigling D."/>
            <person name="Ford K.L."/>
            <person name="Foster G.D."/>
            <person name="Pangilinan J."/>
            <person name="Papanicolaou A."/>
            <person name="Barry K."/>
            <person name="LaButti K."/>
            <person name="Viragh M."/>
            <person name="Koriabine M."/>
            <person name="Yan M."/>
            <person name="Riley R."/>
            <person name="Champramary S."/>
            <person name="Plett K.L."/>
            <person name="Tsai I.J."/>
            <person name="Slot J."/>
            <person name="Sipos G."/>
            <person name="Plett J."/>
            <person name="Nagy L.G."/>
            <person name="Grigoriev I.V."/>
        </authorList>
    </citation>
    <scope>NUCLEOTIDE SEQUENCE</scope>
    <source>
        <strain evidence="1">HWK02</strain>
    </source>
</reference>
<evidence type="ECO:0000313" key="1">
    <source>
        <dbReference type="EMBL" id="KAK0476281.1"/>
    </source>
</evidence>
<dbReference type="Proteomes" id="UP001175228">
    <property type="component" value="Unassembled WGS sequence"/>
</dbReference>
<dbReference type="EMBL" id="JAUEPU010000135">
    <property type="protein sequence ID" value="KAK0476281.1"/>
    <property type="molecule type" value="Genomic_DNA"/>
</dbReference>
<keyword evidence="2" id="KW-1185">Reference proteome</keyword>
<comment type="caution">
    <text evidence="1">The sequence shown here is derived from an EMBL/GenBank/DDBJ whole genome shotgun (WGS) entry which is preliminary data.</text>
</comment>
<sequence length="197" mass="22283">MQESVLISATASIARIYLVQSTIEDGDKDLKEKVIYVTHADYVTHGNAKRSSTKRNCLLWKHMRENANANADVETQTNASTHVGHAEFYVPDQSFLLISVDIKGRYAVVPGFPWKFVADVCLTETSQRQELHRMSCWRKGFMNFLRVIFHATFELVELINSSHSAYLNDDCAFISEWMCKGGGIARVTTEKSEDNIG</sequence>
<accession>A0AA39P2C9</accession>
<dbReference type="AlphaFoldDB" id="A0AA39P2C9"/>
<name>A0AA39P2C9_9AGAR</name>
<evidence type="ECO:0000313" key="2">
    <source>
        <dbReference type="Proteomes" id="UP001175228"/>
    </source>
</evidence>
<proteinExistence type="predicted"/>
<gene>
    <name evidence="1" type="ORF">EDD18DRAFT_1338571</name>
</gene>